<dbReference type="EMBL" id="JBHTIS010002015">
    <property type="protein sequence ID" value="MFD1049162.1"/>
    <property type="molecule type" value="Genomic_DNA"/>
</dbReference>
<name>A0ABW3MGJ4_9PSEU</name>
<evidence type="ECO:0000313" key="2">
    <source>
        <dbReference type="Proteomes" id="UP001597045"/>
    </source>
</evidence>
<accession>A0ABW3MGJ4</accession>
<evidence type="ECO:0000313" key="1">
    <source>
        <dbReference type="EMBL" id="MFD1049162.1"/>
    </source>
</evidence>
<dbReference type="SUPFAM" id="SSF51735">
    <property type="entry name" value="NAD(P)-binding Rossmann-fold domains"/>
    <property type="match status" value="1"/>
</dbReference>
<reference evidence="2" key="1">
    <citation type="journal article" date="2019" name="Int. J. Syst. Evol. Microbiol.">
        <title>The Global Catalogue of Microorganisms (GCM) 10K type strain sequencing project: providing services to taxonomists for standard genome sequencing and annotation.</title>
        <authorList>
            <consortium name="The Broad Institute Genomics Platform"/>
            <consortium name="The Broad Institute Genome Sequencing Center for Infectious Disease"/>
            <person name="Wu L."/>
            <person name="Ma J."/>
        </authorList>
    </citation>
    <scope>NUCLEOTIDE SEQUENCE [LARGE SCALE GENOMIC DNA]</scope>
    <source>
        <strain evidence="2">JCM 31486</strain>
    </source>
</reference>
<gene>
    <name evidence="1" type="ORF">ACFQ1S_28315</name>
</gene>
<sequence>MARTWLITGSSRGFGLALARSLAEAEDGRLVLSSTNPTTFTLHLLADD</sequence>
<proteinExistence type="predicted"/>
<evidence type="ECO:0008006" key="3">
    <source>
        <dbReference type="Google" id="ProtNLM"/>
    </source>
</evidence>
<dbReference type="Gene3D" id="3.40.50.720">
    <property type="entry name" value="NAD(P)-binding Rossmann-like Domain"/>
    <property type="match status" value="1"/>
</dbReference>
<protein>
    <recommendedName>
        <fullName evidence="3">Short chain dehydrogenase</fullName>
    </recommendedName>
</protein>
<dbReference type="Proteomes" id="UP001597045">
    <property type="component" value="Unassembled WGS sequence"/>
</dbReference>
<keyword evidence="2" id="KW-1185">Reference proteome</keyword>
<organism evidence="1 2">
    <name type="scientific">Kibdelosporangium lantanae</name>
    <dbReference type="NCBI Taxonomy" id="1497396"/>
    <lineage>
        <taxon>Bacteria</taxon>
        <taxon>Bacillati</taxon>
        <taxon>Actinomycetota</taxon>
        <taxon>Actinomycetes</taxon>
        <taxon>Pseudonocardiales</taxon>
        <taxon>Pseudonocardiaceae</taxon>
        <taxon>Kibdelosporangium</taxon>
    </lineage>
</organism>
<comment type="caution">
    <text evidence="1">The sequence shown here is derived from an EMBL/GenBank/DDBJ whole genome shotgun (WGS) entry which is preliminary data.</text>
</comment>
<dbReference type="InterPro" id="IPR036291">
    <property type="entry name" value="NAD(P)-bd_dom_sf"/>
</dbReference>